<dbReference type="AlphaFoldDB" id="A0A6A4TQF6"/>
<dbReference type="EMBL" id="VEVO01000001">
    <property type="protein sequence ID" value="KAF0047119.1"/>
    <property type="molecule type" value="Genomic_DNA"/>
</dbReference>
<organism evidence="1 2">
    <name type="scientific">Scophthalmus maximus</name>
    <name type="common">Turbot</name>
    <name type="synonym">Psetta maxima</name>
    <dbReference type="NCBI Taxonomy" id="52904"/>
    <lineage>
        <taxon>Eukaryota</taxon>
        <taxon>Metazoa</taxon>
        <taxon>Chordata</taxon>
        <taxon>Craniata</taxon>
        <taxon>Vertebrata</taxon>
        <taxon>Euteleostomi</taxon>
        <taxon>Actinopterygii</taxon>
        <taxon>Neopterygii</taxon>
        <taxon>Teleostei</taxon>
        <taxon>Neoteleostei</taxon>
        <taxon>Acanthomorphata</taxon>
        <taxon>Carangaria</taxon>
        <taxon>Pleuronectiformes</taxon>
        <taxon>Pleuronectoidei</taxon>
        <taxon>Scophthalmidae</taxon>
        <taxon>Scophthalmus</taxon>
    </lineage>
</organism>
<protein>
    <submittedName>
        <fullName evidence="1">Uncharacterized protein</fullName>
    </submittedName>
</protein>
<sequence length="69" mass="8151">MVLLTSLDWSKRFNATIQKRSKNKKKMGVEEKAVRRERSQSVILFYYLVPQQKKVVRGERRVISVTVLV</sequence>
<accession>A0A6A4TQF6</accession>
<reference evidence="1 2" key="1">
    <citation type="submission" date="2019-06" db="EMBL/GenBank/DDBJ databases">
        <title>Draft genomes of female and male turbot (Scophthalmus maximus).</title>
        <authorList>
            <person name="Xu H."/>
            <person name="Xu X.-W."/>
            <person name="Shao C."/>
            <person name="Chen S."/>
        </authorList>
    </citation>
    <scope>NUCLEOTIDE SEQUENCE [LARGE SCALE GENOMIC DNA]</scope>
    <source>
        <strain evidence="1">Ysfricsl-2016a</strain>
        <tissue evidence="1">Blood</tissue>
    </source>
</reference>
<evidence type="ECO:0000313" key="2">
    <source>
        <dbReference type="Proteomes" id="UP000438429"/>
    </source>
</evidence>
<comment type="caution">
    <text evidence="1">The sequence shown here is derived from an EMBL/GenBank/DDBJ whole genome shotgun (WGS) entry which is preliminary data.</text>
</comment>
<proteinExistence type="predicted"/>
<gene>
    <name evidence="1" type="ORF">F2P81_000752</name>
</gene>
<dbReference type="Proteomes" id="UP000438429">
    <property type="component" value="Unassembled WGS sequence"/>
</dbReference>
<name>A0A6A4TQF6_SCOMX</name>
<evidence type="ECO:0000313" key="1">
    <source>
        <dbReference type="EMBL" id="KAF0047119.1"/>
    </source>
</evidence>